<dbReference type="GO" id="GO:0005759">
    <property type="term" value="C:mitochondrial matrix"/>
    <property type="evidence" value="ECO:0007669"/>
    <property type="project" value="TreeGrafter"/>
</dbReference>
<feature type="compositionally biased region" description="Low complexity" evidence="1">
    <location>
        <begin position="668"/>
        <end position="694"/>
    </location>
</feature>
<dbReference type="GO" id="GO:0000963">
    <property type="term" value="P:mitochondrial RNA processing"/>
    <property type="evidence" value="ECO:0007669"/>
    <property type="project" value="TreeGrafter"/>
</dbReference>
<gene>
    <name evidence="2" type="ORF">Vretifemale_17336</name>
</gene>
<accession>A0A8J4FYQ3</accession>
<dbReference type="EMBL" id="BNCP01000051">
    <property type="protein sequence ID" value="GIL89634.1"/>
    <property type="molecule type" value="Genomic_DNA"/>
</dbReference>
<organism evidence="2 3">
    <name type="scientific">Volvox reticuliferus</name>
    <dbReference type="NCBI Taxonomy" id="1737510"/>
    <lineage>
        <taxon>Eukaryota</taxon>
        <taxon>Viridiplantae</taxon>
        <taxon>Chlorophyta</taxon>
        <taxon>core chlorophytes</taxon>
        <taxon>Chlorophyceae</taxon>
        <taxon>CS clade</taxon>
        <taxon>Chlamydomonadales</taxon>
        <taxon>Volvocaceae</taxon>
        <taxon>Volvox</taxon>
    </lineage>
</organism>
<dbReference type="GO" id="GO:1901259">
    <property type="term" value="P:chloroplast rRNA processing"/>
    <property type="evidence" value="ECO:0007669"/>
    <property type="project" value="TreeGrafter"/>
</dbReference>
<dbReference type="AlphaFoldDB" id="A0A8J4FYQ3"/>
<dbReference type="GO" id="GO:0044528">
    <property type="term" value="P:regulation of mitochondrial mRNA stability"/>
    <property type="evidence" value="ECO:0007669"/>
    <property type="project" value="TreeGrafter"/>
</dbReference>
<feature type="compositionally biased region" description="Low complexity" evidence="1">
    <location>
        <begin position="102"/>
        <end position="112"/>
    </location>
</feature>
<keyword evidence="3" id="KW-1185">Reference proteome</keyword>
<dbReference type="PANTHER" id="PTHR21228">
    <property type="entry name" value="FAST LEU-RICH DOMAIN-CONTAINING"/>
    <property type="match status" value="1"/>
</dbReference>
<dbReference type="InterPro" id="IPR050870">
    <property type="entry name" value="FAST_kinase"/>
</dbReference>
<comment type="caution">
    <text evidence="2">The sequence shown here is derived from an EMBL/GenBank/DDBJ whole genome shotgun (WGS) entry which is preliminary data.</text>
</comment>
<dbReference type="PANTHER" id="PTHR21228:SF40">
    <property type="entry name" value="LD45607P"/>
    <property type="match status" value="1"/>
</dbReference>
<evidence type="ECO:0000313" key="2">
    <source>
        <dbReference type="EMBL" id="GIL89634.1"/>
    </source>
</evidence>
<feature type="region of interest" description="Disordered" evidence="1">
    <location>
        <begin position="101"/>
        <end position="148"/>
    </location>
</feature>
<dbReference type="GO" id="GO:0009507">
    <property type="term" value="C:chloroplast"/>
    <property type="evidence" value="ECO:0007669"/>
    <property type="project" value="GOC"/>
</dbReference>
<protein>
    <submittedName>
        <fullName evidence="2">Uncharacterized protein</fullName>
    </submittedName>
</protein>
<dbReference type="Proteomes" id="UP000747110">
    <property type="component" value="Unassembled WGS sequence"/>
</dbReference>
<name>A0A8J4FYQ3_9CHLO</name>
<proteinExistence type="predicted"/>
<feature type="region of interest" description="Disordered" evidence="1">
    <location>
        <begin position="206"/>
        <end position="237"/>
    </location>
</feature>
<dbReference type="OrthoDB" id="541465at2759"/>
<evidence type="ECO:0000313" key="3">
    <source>
        <dbReference type="Proteomes" id="UP000747110"/>
    </source>
</evidence>
<dbReference type="GO" id="GO:0035770">
    <property type="term" value="C:ribonucleoprotein granule"/>
    <property type="evidence" value="ECO:0007669"/>
    <property type="project" value="TreeGrafter"/>
</dbReference>
<dbReference type="GO" id="GO:0003723">
    <property type="term" value="F:RNA binding"/>
    <property type="evidence" value="ECO:0007669"/>
    <property type="project" value="TreeGrafter"/>
</dbReference>
<feature type="region of interest" description="Disordered" evidence="1">
    <location>
        <begin position="660"/>
        <end position="704"/>
    </location>
</feature>
<reference evidence="2" key="1">
    <citation type="journal article" date="2021" name="Proc. Natl. Acad. Sci. U.S.A.">
        <title>Three genomes in the algal genus Volvox reveal the fate of a haploid sex-determining region after a transition to homothallism.</title>
        <authorList>
            <person name="Yamamoto K."/>
            <person name="Hamaji T."/>
            <person name="Kawai-Toyooka H."/>
            <person name="Matsuzaki R."/>
            <person name="Takahashi F."/>
            <person name="Nishimura Y."/>
            <person name="Kawachi M."/>
            <person name="Noguchi H."/>
            <person name="Minakuchi Y."/>
            <person name="Umen J.G."/>
            <person name="Toyoda A."/>
            <person name="Nozaki H."/>
        </authorList>
    </citation>
    <scope>NUCLEOTIDE SEQUENCE</scope>
    <source>
        <strain evidence="2">NIES-3786</strain>
    </source>
</reference>
<evidence type="ECO:0000256" key="1">
    <source>
        <dbReference type="SAM" id="MobiDB-lite"/>
    </source>
</evidence>
<feature type="compositionally biased region" description="Low complexity" evidence="1">
    <location>
        <begin position="216"/>
        <end position="235"/>
    </location>
</feature>
<sequence>MKTRTSGLMHNVVRLQSMQVRLSTLRLRGSLAVYVASVAAPSARSSDPAAHSLDQISTWGQVHANNSLPSMAHGYVDSVPNSVVTDTASSLSSEHAAKLERAASSGRATTSSFVEPSPTVGRKRLGSASVKDASPAVASDGGDGLRGSARTIRGGLSFQPRRFTSQIANANSIEELQDLLEEGRQNDMNAIHIATLWTRLAKLVSDPPPAAESHTSAPEAAGPSSSGSGRPQSAPQRPELAVLAAFVNSMEAVTTAETLADMAPRGLANLVWAAAKLKSDGVDCSRLLSSSSSSSKVVAFHAGANGIGEGASVEGAEQAATGIRDGMPGGNVEAASASGPGLEAEAKRSRVRGGKKALEAAAAAAAAEARSRQSFLPVSEALLEAWAVAAGSKLSEFSMQDISNVFWALGRLGYQPHGMFMTRLCIALLKELPRANRPQQISNVLLGLALLRFTPPIKDFWPPMWEKIGSLVLGEQKEKPDVQGVTNTLWALSHLRNECPNSMPIVPALLVSKAVFRAVQYGTYLSGPQCQDVFISLPRLGFRPSSDYQASRLLAVAERVIPRCDGQALSNILVSLVQMRVSPWSTWKAAMLEAFEKQLLHSSPEAIARFLFAWGHMRMPPPVWAPQVWKKLHREIHTLTAADIAFVVLGANQQFERLSRRAQDAPVQDASQDATATPAATDGAADLPASASALPDEEVDAAGVDAPVPLRRRRRGKARSGEVPGVKVRVPPRGFLLALRKRWEELGPEAQLEVVFGYRAAVQEFFSSLDA</sequence>